<gene>
    <name evidence="4" type="primary">pgi</name>
    <name evidence="4" type="ORF">H0A61_02751</name>
</gene>
<dbReference type="NCBIfam" id="NF006426">
    <property type="entry name" value="PRK08674.1-6"/>
    <property type="match status" value="1"/>
</dbReference>
<dbReference type="InterPro" id="IPR001347">
    <property type="entry name" value="SIS_dom"/>
</dbReference>
<evidence type="ECO:0000313" key="5">
    <source>
        <dbReference type="Proteomes" id="UP000662904"/>
    </source>
</evidence>
<reference evidence="4" key="1">
    <citation type="submission" date="2020-07" db="EMBL/GenBank/DDBJ databases">
        <title>Koleobacter methoxysyntrophicus gen. nov., sp. nov., a novel anaerobic bacterium isolated from deep subsurface oil field and proposal of Koleobacterales ord. nov. in the phylum Firmicutes.</title>
        <authorList>
            <person name="Sakamoto S."/>
            <person name="Tamaki H."/>
        </authorList>
    </citation>
    <scope>NUCLEOTIDE SEQUENCE</scope>
    <source>
        <strain evidence="4">NRmbB1</strain>
    </source>
</reference>
<dbReference type="RefSeq" id="WP_206707655.1">
    <property type="nucleotide sequence ID" value="NZ_CP059066.1"/>
</dbReference>
<dbReference type="EMBL" id="CP059066">
    <property type="protein sequence ID" value="QSQ10346.1"/>
    <property type="molecule type" value="Genomic_DNA"/>
</dbReference>
<comment type="similarity">
    <text evidence="1">Belongs to the PGI/PMI family.</text>
</comment>
<dbReference type="GO" id="GO:0005975">
    <property type="term" value="P:carbohydrate metabolic process"/>
    <property type="evidence" value="ECO:0007669"/>
    <property type="project" value="InterPro"/>
</dbReference>
<evidence type="ECO:0000256" key="2">
    <source>
        <dbReference type="ARBA" id="ARBA00023235"/>
    </source>
</evidence>
<organism evidence="4 5">
    <name type="scientific">Koleobacter methoxysyntrophicus</name>
    <dbReference type="NCBI Taxonomy" id="2751313"/>
    <lineage>
        <taxon>Bacteria</taxon>
        <taxon>Bacillati</taxon>
        <taxon>Bacillota</taxon>
        <taxon>Clostridia</taxon>
        <taxon>Koleobacterales</taxon>
        <taxon>Koleobacteraceae</taxon>
        <taxon>Koleobacter</taxon>
    </lineage>
</organism>
<dbReference type="KEGG" id="kme:H0A61_02751"/>
<dbReference type="InterPro" id="IPR019490">
    <property type="entry name" value="Glu6P/Mann6P_isomerase_C"/>
</dbReference>
<dbReference type="InterPro" id="IPR035484">
    <property type="entry name" value="SIS_PGI/PMI_1"/>
</dbReference>
<evidence type="ECO:0000259" key="3">
    <source>
        <dbReference type="PROSITE" id="PS51464"/>
    </source>
</evidence>
<dbReference type="GO" id="GO:0004476">
    <property type="term" value="F:mannose-6-phosphate isomerase activity"/>
    <property type="evidence" value="ECO:0007669"/>
    <property type="project" value="InterPro"/>
</dbReference>
<sequence length="352" mass="39142">MLDDLKGLKKIDKSGMIEAIKNMPEHFEEAKRLTEEFMKGIRIRNILNVVITGLGGSAIGGDLVRMFIAPKATIPVIVNRDYFLPAFADQNTLVIVSSYSGNTEETLSAYDDARLKGSRLIAITTGGKLKEKALEDGIPVLTIPPGLSPRAALGYSFIPLLIIIERLGIIPGGVSREIEDAIKIMKEARERFSPEVPEAENPAKGLARQFHKKLPIIYGSSGTTEIIAMRWKGQINENSKAPAYFNIFPELNHNEIVGWDGPKEILKGFQVVILRDEGDYERVQKRIEITREIINDKGGEVLEVWSEGGTCLARMFYLIMLGDFASVYLAALYKKDPTPVNLIDLLKKRLSN</sequence>
<dbReference type="EC" id="5.3.1.9" evidence="4"/>
<dbReference type="GO" id="GO:0004347">
    <property type="term" value="F:glucose-6-phosphate isomerase activity"/>
    <property type="evidence" value="ECO:0007669"/>
    <property type="project" value="UniProtKB-EC"/>
</dbReference>
<dbReference type="PROSITE" id="PS51464">
    <property type="entry name" value="SIS"/>
    <property type="match status" value="1"/>
</dbReference>
<name>A0A8A0RT74_9FIRM</name>
<dbReference type="AlphaFoldDB" id="A0A8A0RT74"/>
<proteinExistence type="inferred from homology"/>
<dbReference type="Proteomes" id="UP000662904">
    <property type="component" value="Chromosome"/>
</dbReference>
<dbReference type="SUPFAM" id="SSF53697">
    <property type="entry name" value="SIS domain"/>
    <property type="match status" value="1"/>
</dbReference>
<dbReference type="GO" id="GO:1901135">
    <property type="term" value="P:carbohydrate derivative metabolic process"/>
    <property type="evidence" value="ECO:0007669"/>
    <property type="project" value="InterPro"/>
</dbReference>
<dbReference type="CDD" id="cd05637">
    <property type="entry name" value="SIS_PGI_PMI_2"/>
    <property type="match status" value="1"/>
</dbReference>
<accession>A0A8A0RT74</accession>
<keyword evidence="2 4" id="KW-0413">Isomerase</keyword>
<keyword evidence="5" id="KW-1185">Reference proteome</keyword>
<evidence type="ECO:0000313" key="4">
    <source>
        <dbReference type="EMBL" id="QSQ10346.1"/>
    </source>
</evidence>
<dbReference type="GO" id="GO:0097367">
    <property type="term" value="F:carbohydrate derivative binding"/>
    <property type="evidence" value="ECO:0007669"/>
    <property type="project" value="InterPro"/>
</dbReference>
<dbReference type="InterPro" id="IPR046348">
    <property type="entry name" value="SIS_dom_sf"/>
</dbReference>
<protein>
    <submittedName>
        <fullName evidence="4">Glucose-6-phosphate isomerase</fullName>
        <ecNumber evidence="4">5.3.1.9</ecNumber>
    </submittedName>
</protein>
<dbReference type="Gene3D" id="3.40.50.10490">
    <property type="entry name" value="Glucose-6-phosphate isomerase like protein, domain 1"/>
    <property type="match status" value="2"/>
</dbReference>
<dbReference type="CDD" id="cd05017">
    <property type="entry name" value="SIS_PGI_PMI_1"/>
    <property type="match status" value="1"/>
</dbReference>
<evidence type="ECO:0000256" key="1">
    <source>
        <dbReference type="ARBA" id="ARBA00010523"/>
    </source>
</evidence>
<dbReference type="NCBIfam" id="NF006423">
    <property type="entry name" value="PRK08674.1-2"/>
    <property type="match status" value="1"/>
</dbReference>
<dbReference type="NCBIfam" id="TIGR02128">
    <property type="entry name" value="G6PI_arch"/>
    <property type="match status" value="1"/>
</dbReference>
<dbReference type="Pfam" id="PF10432">
    <property type="entry name" value="bact-PGI_C"/>
    <property type="match status" value="1"/>
</dbReference>
<feature type="domain" description="SIS" evidence="3">
    <location>
        <begin position="33"/>
        <end position="179"/>
    </location>
</feature>